<proteinExistence type="predicted"/>
<dbReference type="EMBL" id="PEYO01000017">
    <property type="protein sequence ID" value="PIU03485.1"/>
    <property type="molecule type" value="Genomic_DNA"/>
</dbReference>
<evidence type="ECO:0000313" key="1">
    <source>
        <dbReference type="EMBL" id="PIU03485.1"/>
    </source>
</evidence>
<accession>A0A2M6XCT0</accession>
<comment type="caution">
    <text evidence="1">The sequence shown here is derived from an EMBL/GenBank/DDBJ whole genome shotgun (WGS) entry which is preliminary data.</text>
</comment>
<reference evidence="2" key="1">
    <citation type="submission" date="2017-09" db="EMBL/GenBank/DDBJ databases">
        <title>Depth-based differentiation of microbial function through sediment-hosted aquifers and enrichment of novel symbionts in the deep terrestrial subsurface.</title>
        <authorList>
            <person name="Probst A.J."/>
            <person name="Ladd B."/>
            <person name="Jarett J.K."/>
            <person name="Geller-Mcgrath D.E."/>
            <person name="Sieber C.M.K."/>
            <person name="Emerson J.B."/>
            <person name="Anantharaman K."/>
            <person name="Thomas B.C."/>
            <person name="Malmstrom R."/>
            <person name="Stieglmeier M."/>
            <person name="Klingl A."/>
            <person name="Woyke T."/>
            <person name="Ryan C.M."/>
            <person name="Banfield J.F."/>
        </authorList>
    </citation>
    <scope>NUCLEOTIDE SEQUENCE [LARGE SCALE GENOMIC DNA]</scope>
</reference>
<organism evidence="1 2">
    <name type="scientific">Candidatus Shapirobacteria bacterium CG08_land_8_20_14_0_20_39_18</name>
    <dbReference type="NCBI Taxonomy" id="1974883"/>
    <lineage>
        <taxon>Bacteria</taxon>
        <taxon>Candidatus Shapironibacteriota</taxon>
    </lineage>
</organism>
<evidence type="ECO:0000313" key="2">
    <source>
        <dbReference type="Proteomes" id="UP000228996"/>
    </source>
</evidence>
<sequence>MTIDYEISLIDSVISDLINNKFDYDKIGRTVGGQYSLVAARTYYSGNNKSKVDLYSRAMAIGSSLALIYNPSLAQKSAAGPVIAIGGVAYYDFSLAEISSNPEKDIFMMLGRYLLKQSLEPYWVSDSYGGYYKSISVYGGQPLVGPLAFEQGMPLMAGAKLWKLDSTSQTWILNKMRKAVATHNILWDTVNYGYKEAAVGAARSVKMLSSNHLILRGLISLYDGMRTSYPREASWLLNKAKFTANFITTKLYGGQYKGYFEHDNVSDRYCTGCNFATLDDLNLLSGY</sequence>
<dbReference type="AlphaFoldDB" id="A0A2M6XCT0"/>
<protein>
    <submittedName>
        <fullName evidence="1">Uncharacterized protein</fullName>
    </submittedName>
</protein>
<name>A0A2M6XCT0_9BACT</name>
<dbReference type="Proteomes" id="UP000228996">
    <property type="component" value="Unassembled WGS sequence"/>
</dbReference>
<gene>
    <name evidence="1" type="ORF">COT44_03505</name>
</gene>